<protein>
    <recommendedName>
        <fullName evidence="2">LiaF transmembrane domain-containing protein</fullName>
    </recommendedName>
</protein>
<reference evidence="3" key="1">
    <citation type="journal article" date="2024" name="Int. J. Syst. Evol. Microbiol.">
        <title>Turicibacter faecis sp. nov., isolated from faeces of heart failure mouse model.</title>
        <authorList>
            <person name="Imamura Y."/>
            <person name="Motooka D."/>
            <person name="Nakajima Y."/>
            <person name="Ito S."/>
            <person name="Kitakaze M."/>
            <person name="Iida T."/>
            <person name="Nakamura S."/>
        </authorList>
    </citation>
    <scope>NUCLEOTIDE SEQUENCE</scope>
    <source>
        <strain evidence="3">TC023</strain>
    </source>
</reference>
<dbReference type="EMBL" id="AP028127">
    <property type="protein sequence ID" value="BEH91242.1"/>
    <property type="molecule type" value="Genomic_DNA"/>
</dbReference>
<dbReference type="RefSeq" id="WP_338617282.1">
    <property type="nucleotide sequence ID" value="NZ_AP028127.1"/>
</dbReference>
<dbReference type="Proteomes" id="UP001432099">
    <property type="component" value="Chromosome"/>
</dbReference>
<gene>
    <name evidence="3" type="ORF">T23_13440</name>
</gene>
<dbReference type="InterPro" id="IPR054331">
    <property type="entry name" value="LiaF_TM"/>
</dbReference>
<accession>A0ABN6ZIU1</accession>
<keyword evidence="1" id="KW-1133">Transmembrane helix</keyword>
<evidence type="ECO:0000313" key="3">
    <source>
        <dbReference type="EMBL" id="BEH91242.1"/>
    </source>
</evidence>
<keyword evidence="1" id="KW-0812">Transmembrane</keyword>
<name>A0ABN6ZIU1_9FIRM</name>
<organism evidence="3 4">
    <name type="scientific">Turicibacter faecis</name>
    <dbReference type="NCBI Taxonomy" id="2963365"/>
    <lineage>
        <taxon>Bacteria</taxon>
        <taxon>Bacillati</taxon>
        <taxon>Bacillota</taxon>
        <taxon>Erysipelotrichia</taxon>
        <taxon>Erysipelotrichales</taxon>
        <taxon>Turicibacteraceae</taxon>
        <taxon>Turicibacter</taxon>
    </lineage>
</organism>
<evidence type="ECO:0000313" key="4">
    <source>
        <dbReference type="Proteomes" id="UP001432099"/>
    </source>
</evidence>
<sequence length="106" mass="11697">MKLSRIDMFWGCLLIAVGIGFLGDSLHLWNFEFFFCGWWTLFIIVPSLCNILEEGVKRLNVIGLSVGGLLLLSSWNLLSAELVVPVLLIIVGATLIFIRSNEGGGE</sequence>
<keyword evidence="1" id="KW-0472">Membrane</keyword>
<proteinExistence type="predicted"/>
<feature type="transmembrane region" description="Helical" evidence="1">
    <location>
        <begin position="29"/>
        <end position="52"/>
    </location>
</feature>
<evidence type="ECO:0000256" key="1">
    <source>
        <dbReference type="SAM" id="Phobius"/>
    </source>
</evidence>
<dbReference type="Pfam" id="PF22570">
    <property type="entry name" value="LiaF-TM"/>
    <property type="match status" value="1"/>
</dbReference>
<feature type="transmembrane region" description="Helical" evidence="1">
    <location>
        <begin position="82"/>
        <end position="98"/>
    </location>
</feature>
<evidence type="ECO:0000259" key="2">
    <source>
        <dbReference type="Pfam" id="PF22570"/>
    </source>
</evidence>
<feature type="domain" description="LiaF transmembrane" evidence="2">
    <location>
        <begin position="9"/>
        <end position="101"/>
    </location>
</feature>
<keyword evidence="4" id="KW-1185">Reference proteome</keyword>
<feature type="transmembrane region" description="Helical" evidence="1">
    <location>
        <begin position="59"/>
        <end position="76"/>
    </location>
</feature>
<feature type="transmembrane region" description="Helical" evidence="1">
    <location>
        <begin position="7"/>
        <end position="23"/>
    </location>
</feature>